<dbReference type="EMBL" id="QFQD01000072">
    <property type="protein sequence ID" value="PZQ80075.1"/>
    <property type="molecule type" value="Genomic_DNA"/>
</dbReference>
<evidence type="ECO:0000259" key="8">
    <source>
        <dbReference type="PROSITE" id="PS50928"/>
    </source>
</evidence>
<sequence length="327" mass="34801">MAATSRRRAAESRVGSYVIRQACLSVGVLLTAIIILFCLIYLVPGDPATIALGPRASAEQKDVFRQQMGLDRPIPVQAVRFVGNLLQGDLGTDLLTRQPVLTLVASALPKTVTLALVGLSWALIVAVPLGCLAAFRPNGWMDRLIGLFSTSVIALPSFLLAIYSLILFAVMLRWLPAMGAGEPGDLPDEIAHLILPAFAVGLGWVGYIARLIRASLLETLQENHIRTYRAFGVSDLRVTLRFALPIALIPVVAVIGVGLGNLLSGAVLVEVVFSRPGLGSLALQAVTSRNSPVLVGTVLVTTLLYVAANFTTDLVAALLDPRIRKEG</sequence>
<dbReference type="PANTHER" id="PTHR43163">
    <property type="entry name" value="DIPEPTIDE TRANSPORT SYSTEM PERMEASE PROTEIN DPPB-RELATED"/>
    <property type="match status" value="1"/>
</dbReference>
<feature type="transmembrane region" description="Helical" evidence="7">
    <location>
        <begin position="246"/>
        <end position="273"/>
    </location>
</feature>
<name>A0A2W5QYS4_ANCNO</name>
<feature type="domain" description="ABC transmembrane type-1" evidence="8">
    <location>
        <begin position="108"/>
        <end position="316"/>
    </location>
</feature>
<evidence type="ECO:0000313" key="10">
    <source>
        <dbReference type="Proteomes" id="UP000248887"/>
    </source>
</evidence>
<organism evidence="9 10">
    <name type="scientific">Ancylobacter novellus</name>
    <name type="common">Thiobacillus novellus</name>
    <dbReference type="NCBI Taxonomy" id="921"/>
    <lineage>
        <taxon>Bacteria</taxon>
        <taxon>Pseudomonadati</taxon>
        <taxon>Pseudomonadota</taxon>
        <taxon>Alphaproteobacteria</taxon>
        <taxon>Hyphomicrobiales</taxon>
        <taxon>Xanthobacteraceae</taxon>
        <taxon>Ancylobacter</taxon>
    </lineage>
</organism>
<keyword evidence="3" id="KW-1003">Cell membrane</keyword>
<dbReference type="PANTHER" id="PTHR43163:SF6">
    <property type="entry name" value="DIPEPTIDE TRANSPORT SYSTEM PERMEASE PROTEIN DPPB-RELATED"/>
    <property type="match status" value="1"/>
</dbReference>
<gene>
    <name evidence="9" type="ORF">DI549_18200</name>
</gene>
<comment type="caution">
    <text evidence="9">The sequence shown here is derived from an EMBL/GenBank/DDBJ whole genome shotgun (WGS) entry which is preliminary data.</text>
</comment>
<dbReference type="Gene3D" id="1.10.3720.10">
    <property type="entry name" value="MetI-like"/>
    <property type="match status" value="1"/>
</dbReference>
<dbReference type="InterPro" id="IPR035906">
    <property type="entry name" value="MetI-like_sf"/>
</dbReference>
<dbReference type="CDD" id="cd06261">
    <property type="entry name" value="TM_PBP2"/>
    <property type="match status" value="1"/>
</dbReference>
<evidence type="ECO:0000256" key="7">
    <source>
        <dbReference type="RuleBase" id="RU363032"/>
    </source>
</evidence>
<evidence type="ECO:0000256" key="6">
    <source>
        <dbReference type="ARBA" id="ARBA00023136"/>
    </source>
</evidence>
<feature type="transmembrane region" description="Helical" evidence="7">
    <location>
        <begin position="293"/>
        <end position="319"/>
    </location>
</feature>
<reference evidence="9 10" key="1">
    <citation type="submission" date="2017-08" db="EMBL/GenBank/DDBJ databases">
        <title>Infants hospitalized years apart are colonized by the same room-sourced microbial strains.</title>
        <authorList>
            <person name="Brooks B."/>
            <person name="Olm M.R."/>
            <person name="Firek B.A."/>
            <person name="Baker R."/>
            <person name="Thomas B.C."/>
            <person name="Morowitz M.J."/>
            <person name="Banfield J.F."/>
        </authorList>
    </citation>
    <scope>NUCLEOTIDE SEQUENCE [LARGE SCALE GENOMIC DNA]</scope>
    <source>
        <strain evidence="9">S2_005_001_R2_27</strain>
    </source>
</reference>
<dbReference type="GO" id="GO:0071916">
    <property type="term" value="F:dipeptide transmembrane transporter activity"/>
    <property type="evidence" value="ECO:0007669"/>
    <property type="project" value="TreeGrafter"/>
</dbReference>
<comment type="similarity">
    <text evidence="7">Belongs to the binding-protein-dependent transport system permease family.</text>
</comment>
<evidence type="ECO:0000256" key="5">
    <source>
        <dbReference type="ARBA" id="ARBA00022989"/>
    </source>
</evidence>
<dbReference type="AlphaFoldDB" id="A0A2W5QYS4"/>
<feature type="transmembrane region" description="Helical" evidence="7">
    <location>
        <begin position="21"/>
        <end position="43"/>
    </location>
</feature>
<dbReference type="PROSITE" id="PS50928">
    <property type="entry name" value="ABC_TM1"/>
    <property type="match status" value="1"/>
</dbReference>
<accession>A0A2W5QYS4</accession>
<proteinExistence type="inferred from homology"/>
<dbReference type="InterPro" id="IPR045621">
    <property type="entry name" value="BPD_transp_1_N"/>
</dbReference>
<keyword evidence="2 7" id="KW-0813">Transport</keyword>
<dbReference type="GO" id="GO:0005886">
    <property type="term" value="C:plasma membrane"/>
    <property type="evidence" value="ECO:0007669"/>
    <property type="project" value="UniProtKB-SubCell"/>
</dbReference>
<protein>
    <submittedName>
        <fullName evidence="9">Peptide ABC transporter permease</fullName>
    </submittedName>
</protein>
<evidence type="ECO:0000256" key="2">
    <source>
        <dbReference type="ARBA" id="ARBA00022448"/>
    </source>
</evidence>
<comment type="subcellular location">
    <subcellularLocation>
        <location evidence="1 7">Cell membrane</location>
        <topology evidence="1 7">Multi-pass membrane protein</topology>
    </subcellularLocation>
</comment>
<evidence type="ECO:0000256" key="3">
    <source>
        <dbReference type="ARBA" id="ARBA00022475"/>
    </source>
</evidence>
<feature type="transmembrane region" description="Helical" evidence="7">
    <location>
        <begin position="112"/>
        <end position="135"/>
    </location>
</feature>
<evidence type="ECO:0000256" key="4">
    <source>
        <dbReference type="ARBA" id="ARBA00022692"/>
    </source>
</evidence>
<dbReference type="SUPFAM" id="SSF161098">
    <property type="entry name" value="MetI-like"/>
    <property type="match status" value="1"/>
</dbReference>
<dbReference type="InterPro" id="IPR000515">
    <property type="entry name" value="MetI-like"/>
</dbReference>
<feature type="transmembrane region" description="Helical" evidence="7">
    <location>
        <begin position="147"/>
        <end position="170"/>
    </location>
</feature>
<evidence type="ECO:0000256" key="1">
    <source>
        <dbReference type="ARBA" id="ARBA00004651"/>
    </source>
</evidence>
<feature type="transmembrane region" description="Helical" evidence="7">
    <location>
        <begin position="190"/>
        <end position="209"/>
    </location>
</feature>
<dbReference type="Pfam" id="PF00528">
    <property type="entry name" value="BPD_transp_1"/>
    <property type="match status" value="1"/>
</dbReference>
<dbReference type="Proteomes" id="UP000248887">
    <property type="component" value="Unassembled WGS sequence"/>
</dbReference>
<keyword evidence="5 7" id="KW-1133">Transmembrane helix</keyword>
<keyword evidence="6 7" id="KW-0472">Membrane</keyword>
<evidence type="ECO:0000313" key="9">
    <source>
        <dbReference type="EMBL" id="PZQ80075.1"/>
    </source>
</evidence>
<dbReference type="Pfam" id="PF19300">
    <property type="entry name" value="BPD_transp_1_N"/>
    <property type="match status" value="1"/>
</dbReference>
<keyword evidence="4 7" id="KW-0812">Transmembrane</keyword>